<keyword evidence="4 8" id="KW-0472">Membrane</keyword>
<dbReference type="AlphaFoldDB" id="A0A7H9B4V9"/>
<organism evidence="9 10">
    <name type="scientific">Zygotorulaspora mrakii</name>
    <name type="common">Zygosaccharomyces mrakii</name>
    <dbReference type="NCBI Taxonomy" id="42260"/>
    <lineage>
        <taxon>Eukaryota</taxon>
        <taxon>Fungi</taxon>
        <taxon>Dikarya</taxon>
        <taxon>Ascomycota</taxon>
        <taxon>Saccharomycotina</taxon>
        <taxon>Saccharomycetes</taxon>
        <taxon>Saccharomycetales</taxon>
        <taxon>Saccharomycetaceae</taxon>
        <taxon>Zygotorulaspora</taxon>
    </lineage>
</organism>
<feature type="transmembrane region" description="Helical" evidence="8">
    <location>
        <begin position="177"/>
        <end position="198"/>
    </location>
</feature>
<evidence type="ECO:0000256" key="1">
    <source>
        <dbReference type="ARBA" id="ARBA00004141"/>
    </source>
</evidence>
<dbReference type="PANTHER" id="PTHR35779">
    <property type="entry name" value="PH-RESPONSE REGULATOR PROTEIN PALH/RIM21"/>
    <property type="match status" value="1"/>
</dbReference>
<dbReference type="GO" id="GO:0071467">
    <property type="term" value="P:cellular response to pH"/>
    <property type="evidence" value="ECO:0007669"/>
    <property type="project" value="TreeGrafter"/>
</dbReference>
<evidence type="ECO:0000256" key="4">
    <source>
        <dbReference type="ARBA" id="ARBA00023136"/>
    </source>
</evidence>
<feature type="transmembrane region" description="Helical" evidence="8">
    <location>
        <begin position="95"/>
        <end position="118"/>
    </location>
</feature>
<proteinExistence type="inferred from homology"/>
<evidence type="ECO:0000313" key="9">
    <source>
        <dbReference type="EMBL" id="QLG73721.1"/>
    </source>
</evidence>
<evidence type="ECO:0000256" key="2">
    <source>
        <dbReference type="ARBA" id="ARBA00022692"/>
    </source>
</evidence>
<dbReference type="GeneID" id="59237480"/>
<keyword evidence="2 8" id="KW-0812">Transmembrane</keyword>
<dbReference type="Pfam" id="PF08733">
    <property type="entry name" value="PalH"/>
    <property type="match status" value="1"/>
</dbReference>
<dbReference type="RefSeq" id="XP_037145447.1">
    <property type="nucleotide sequence ID" value="XM_037289552.1"/>
</dbReference>
<comment type="subcellular location">
    <subcellularLocation>
        <location evidence="1">Membrane</location>
        <topology evidence="1">Multi-pass membrane protein</topology>
    </subcellularLocation>
</comment>
<protein>
    <recommendedName>
        <fullName evidence="6">pH-response regulator protein palH/RIM21</fullName>
    </recommendedName>
</protein>
<feature type="transmembrane region" description="Helical" evidence="8">
    <location>
        <begin position="210"/>
        <end position="228"/>
    </location>
</feature>
<feature type="compositionally biased region" description="Acidic residues" evidence="7">
    <location>
        <begin position="507"/>
        <end position="518"/>
    </location>
</feature>
<evidence type="ECO:0000256" key="6">
    <source>
        <dbReference type="ARBA" id="ARBA00040155"/>
    </source>
</evidence>
<feature type="compositionally biased region" description="Basic and acidic residues" evidence="7">
    <location>
        <begin position="519"/>
        <end position="531"/>
    </location>
</feature>
<dbReference type="PANTHER" id="PTHR35779:SF1">
    <property type="entry name" value="PH-RESPONSE REGULATOR PROTEIN PALH_RIM21"/>
    <property type="match status" value="1"/>
</dbReference>
<keyword evidence="10" id="KW-1185">Reference proteome</keyword>
<evidence type="ECO:0000256" key="3">
    <source>
        <dbReference type="ARBA" id="ARBA00022989"/>
    </source>
</evidence>
<dbReference type="InterPro" id="IPR014844">
    <property type="entry name" value="PalH"/>
</dbReference>
<sequence length="531" mass="60178">MIRDLSWKLDPGDRNYASCQPQELGNGIIIGSLLPNIAYLADNIKFQSYCDGQLPVYNAARMTDFSYPYLDIVKEDWQAYIEADDILTGSFSYGIYPVLLSLTANFVITVFLTLLIFINIKSKHSKYTSILLKVGAVISSIKIIIFVTRALKELCRLHDDYGVATTYRIMLLFSSDLSFSILDLISIFLLQLCQVMIAIRLFSRNLEKRLVFLLGASLVIVANVLWAIPQFSDVINRDDPHAELLAPFVYLFRIAIAASYASTIISYGILKRRFCFATSQMAILTTLTVLVVLLQPALFLADVSNVWLSGVGELFNTTCYVGSTSIVWEWLDRLGVSERREQAQSILGRPIYEDEQSDYHIAKYALRVQKALTHAKSGNLEERKQISSLCEARSSSCTNFIDTEGEITFQNDEANYIGGQVDGESINQVKFKQQQSFKEVTQQKITVVCDRLLYYADQVVSKSWGTLSLSSKSTDDSTKREKMVRKRVGLDRPNEVYIYSTKDVIFEPDGDIEEEEEQKEANEQRYHSHDA</sequence>
<feature type="transmembrane region" description="Helical" evidence="8">
    <location>
        <begin position="282"/>
        <end position="301"/>
    </location>
</feature>
<gene>
    <name evidence="9" type="ORF">HG535_0F02320</name>
</gene>
<evidence type="ECO:0000313" key="10">
    <source>
        <dbReference type="Proteomes" id="UP000509704"/>
    </source>
</evidence>
<evidence type="ECO:0000256" key="7">
    <source>
        <dbReference type="SAM" id="MobiDB-lite"/>
    </source>
</evidence>
<feature type="region of interest" description="Disordered" evidence="7">
    <location>
        <begin position="507"/>
        <end position="531"/>
    </location>
</feature>
<dbReference type="Proteomes" id="UP000509704">
    <property type="component" value="Chromosome 6"/>
</dbReference>
<evidence type="ECO:0000256" key="5">
    <source>
        <dbReference type="ARBA" id="ARBA00038109"/>
    </source>
</evidence>
<accession>A0A7H9B4V9</accession>
<dbReference type="OrthoDB" id="5393256at2759"/>
<dbReference type="KEGG" id="zmk:HG535_0F02320"/>
<dbReference type="GO" id="GO:0005886">
    <property type="term" value="C:plasma membrane"/>
    <property type="evidence" value="ECO:0007669"/>
    <property type="project" value="TreeGrafter"/>
</dbReference>
<comment type="similarity">
    <text evidence="5">Belongs to the palH/RIM21 family.</text>
</comment>
<dbReference type="EMBL" id="CP058609">
    <property type="protein sequence ID" value="QLG73721.1"/>
    <property type="molecule type" value="Genomic_DNA"/>
</dbReference>
<keyword evidence="3 8" id="KW-1133">Transmembrane helix</keyword>
<feature type="transmembrane region" description="Helical" evidence="8">
    <location>
        <begin position="248"/>
        <end position="270"/>
    </location>
</feature>
<evidence type="ECO:0000256" key="8">
    <source>
        <dbReference type="SAM" id="Phobius"/>
    </source>
</evidence>
<reference evidence="9 10" key="1">
    <citation type="submission" date="2020-07" db="EMBL/GenBank/DDBJ databases">
        <title>The yeast mating-type switching endonuclease HO is a domesticated member of an unorthodox homing genetic element family.</title>
        <authorList>
            <person name="Coughlan A.Y."/>
            <person name="Lombardi L."/>
            <person name="Braun-Galleani S."/>
            <person name="Martos A.R."/>
            <person name="Galeote V."/>
            <person name="Bigey F."/>
            <person name="Dequin S."/>
            <person name="Byrne K.P."/>
            <person name="Wolfe K.H."/>
        </authorList>
    </citation>
    <scope>NUCLEOTIDE SEQUENCE [LARGE SCALE GENOMIC DNA]</scope>
    <source>
        <strain evidence="9 10">NRRL Y-6702</strain>
    </source>
</reference>
<name>A0A7H9B4V9_ZYGMR</name>
<feature type="transmembrane region" description="Helical" evidence="8">
    <location>
        <begin position="130"/>
        <end position="151"/>
    </location>
</feature>